<accession>A0A285KSM6</accession>
<dbReference type="InterPro" id="IPR042261">
    <property type="entry name" value="Lsr2-like_dimerization"/>
</dbReference>
<evidence type="ECO:0000313" key="5">
    <source>
        <dbReference type="EMBL" id="SNY74271.1"/>
    </source>
</evidence>
<feature type="region of interest" description="Disordered" evidence="2">
    <location>
        <begin position="52"/>
        <end position="74"/>
    </location>
</feature>
<feature type="domain" description="Lsr2 DNA-binding" evidence="4">
    <location>
        <begin position="69"/>
        <end position="104"/>
    </location>
</feature>
<evidence type="ECO:0000259" key="3">
    <source>
        <dbReference type="Pfam" id="PF11774"/>
    </source>
</evidence>
<evidence type="ECO:0000256" key="1">
    <source>
        <dbReference type="ARBA" id="ARBA00023125"/>
    </source>
</evidence>
<dbReference type="InterPro" id="IPR036625">
    <property type="entry name" value="E3-bd_dom_sf"/>
</dbReference>
<evidence type="ECO:0000256" key="2">
    <source>
        <dbReference type="SAM" id="MobiDB-lite"/>
    </source>
</evidence>
<dbReference type="Proteomes" id="UP000219565">
    <property type="component" value="Unassembled WGS sequence"/>
</dbReference>
<feature type="domain" description="Lsr2 dimerization" evidence="3">
    <location>
        <begin position="2"/>
        <end position="54"/>
    </location>
</feature>
<dbReference type="Gene3D" id="4.10.320.10">
    <property type="entry name" value="E3-binding domain"/>
    <property type="match status" value="1"/>
</dbReference>
<evidence type="ECO:0000313" key="6">
    <source>
        <dbReference type="Proteomes" id="UP000219565"/>
    </source>
</evidence>
<reference evidence="5 6" key="1">
    <citation type="submission" date="2017-09" db="EMBL/GenBank/DDBJ databases">
        <authorList>
            <person name="Ehlers B."/>
            <person name="Leendertz F.H."/>
        </authorList>
    </citation>
    <scope>NUCLEOTIDE SEQUENCE [LARGE SCALE GENOMIC DNA]</scope>
    <source>
        <strain evidence="5 6">DSM 45537</strain>
    </source>
</reference>
<keyword evidence="1" id="KW-0238">DNA-binding</keyword>
<protein>
    <submittedName>
        <fullName evidence="5">Lsr2 protein</fullName>
    </submittedName>
</protein>
<dbReference type="OrthoDB" id="4113332at2"/>
<gene>
    <name evidence="5" type="ORF">SAMN04244553_0214</name>
</gene>
<sequence length="106" mass="11598">MVTVVDDFDGRSPATETVSFAVDGVGFEIDLSEENAERLRKVFAPWVSHGRRIGKSGRRSKNIEPAGGTRPQPGVVREWARTNGYDVPRRGRVPADVVAAYEKATA</sequence>
<dbReference type="EMBL" id="OBEG01000001">
    <property type="protein sequence ID" value="SNY74271.1"/>
    <property type="molecule type" value="Genomic_DNA"/>
</dbReference>
<dbReference type="AlphaFoldDB" id="A0A285KSM6"/>
<dbReference type="STRING" id="1379680.GCA_001612615_04926"/>
<dbReference type="GO" id="GO:0016746">
    <property type="term" value="F:acyltransferase activity"/>
    <property type="evidence" value="ECO:0007669"/>
    <property type="project" value="InterPro"/>
</dbReference>
<evidence type="ECO:0000259" key="4">
    <source>
        <dbReference type="Pfam" id="PF23359"/>
    </source>
</evidence>
<dbReference type="InterPro" id="IPR024412">
    <property type="entry name" value="Lsr2_dim_dom"/>
</dbReference>
<name>A0A285KSM6_9NOCA</name>
<organism evidence="5 6">
    <name type="scientific">Nocardia amikacinitolerans</name>
    <dbReference type="NCBI Taxonomy" id="756689"/>
    <lineage>
        <taxon>Bacteria</taxon>
        <taxon>Bacillati</taxon>
        <taxon>Actinomycetota</taxon>
        <taxon>Actinomycetes</taxon>
        <taxon>Mycobacteriales</taxon>
        <taxon>Nocardiaceae</taxon>
        <taxon>Nocardia</taxon>
    </lineage>
</organism>
<dbReference type="InterPro" id="IPR055370">
    <property type="entry name" value="Lsr2_DNA-bd"/>
</dbReference>
<dbReference type="Gene3D" id="3.30.60.230">
    <property type="entry name" value="Lsr2, dimerization domain"/>
    <property type="match status" value="1"/>
</dbReference>
<keyword evidence="6" id="KW-1185">Reference proteome</keyword>
<dbReference type="Pfam" id="PF11774">
    <property type="entry name" value="Lsr2"/>
    <property type="match status" value="1"/>
</dbReference>
<dbReference type="GO" id="GO:0003677">
    <property type="term" value="F:DNA binding"/>
    <property type="evidence" value="ECO:0007669"/>
    <property type="project" value="UniProtKB-KW"/>
</dbReference>
<proteinExistence type="predicted"/>
<dbReference type="Pfam" id="PF23359">
    <property type="entry name" value="Lsr2_DNA-bd"/>
    <property type="match status" value="1"/>
</dbReference>